<dbReference type="Proteomes" id="UP000078397">
    <property type="component" value="Unassembled WGS sequence"/>
</dbReference>
<dbReference type="GeneID" id="28858540"/>
<gene>
    <name evidence="1" type="ORF">VFPPC_16793</name>
</gene>
<dbReference type="AlphaFoldDB" id="A0A179F4G0"/>
<dbReference type="RefSeq" id="XP_018138227.1">
    <property type="nucleotide sequence ID" value="XM_018294546.1"/>
</dbReference>
<name>A0A179F4G0_METCM</name>
<reference evidence="1 2" key="1">
    <citation type="journal article" date="2016" name="PLoS Pathog.">
        <title>Biosynthesis of antibiotic leucinostatins in bio-control fungus Purpureocillium lilacinum and their inhibition on phytophthora revealed by genome mining.</title>
        <authorList>
            <person name="Wang G."/>
            <person name="Liu Z."/>
            <person name="Lin R."/>
            <person name="Li E."/>
            <person name="Mao Z."/>
            <person name="Ling J."/>
            <person name="Yang Y."/>
            <person name="Yin W.B."/>
            <person name="Xie B."/>
        </authorList>
    </citation>
    <scope>NUCLEOTIDE SEQUENCE [LARGE SCALE GENOMIC DNA]</scope>
    <source>
        <strain evidence="1">170</strain>
    </source>
</reference>
<comment type="caution">
    <text evidence="1">The sequence shown here is derived from an EMBL/GenBank/DDBJ whole genome shotgun (WGS) entry which is preliminary data.</text>
</comment>
<evidence type="ECO:0000313" key="2">
    <source>
        <dbReference type="Proteomes" id="UP000078397"/>
    </source>
</evidence>
<proteinExistence type="predicted"/>
<protein>
    <submittedName>
        <fullName evidence="1">Uncharacterized protein</fullName>
    </submittedName>
</protein>
<evidence type="ECO:0000313" key="1">
    <source>
        <dbReference type="EMBL" id="OAQ60317.1"/>
    </source>
</evidence>
<keyword evidence="2" id="KW-1185">Reference proteome</keyword>
<dbReference type="EMBL" id="LSBJ02000009">
    <property type="protein sequence ID" value="OAQ60317.1"/>
    <property type="molecule type" value="Genomic_DNA"/>
</dbReference>
<dbReference type="KEGG" id="pchm:VFPPC_16793"/>
<sequence length="73" mass="8420">MEYGQSQREYSCVIYTLDVKTSKFPGNTVLRYQSPTTSPDQSKVTRIPIVTWHGLDPQDEYIYLNVARNSPVH</sequence>
<accession>A0A179F4G0</accession>
<organism evidence="1 2">
    <name type="scientific">Pochonia chlamydosporia 170</name>
    <dbReference type="NCBI Taxonomy" id="1380566"/>
    <lineage>
        <taxon>Eukaryota</taxon>
        <taxon>Fungi</taxon>
        <taxon>Dikarya</taxon>
        <taxon>Ascomycota</taxon>
        <taxon>Pezizomycotina</taxon>
        <taxon>Sordariomycetes</taxon>
        <taxon>Hypocreomycetidae</taxon>
        <taxon>Hypocreales</taxon>
        <taxon>Clavicipitaceae</taxon>
        <taxon>Pochonia</taxon>
    </lineage>
</organism>